<gene>
    <name evidence="2" type="ORF">HYN56_09010</name>
</gene>
<dbReference type="SMART" id="SM00530">
    <property type="entry name" value="HTH_XRE"/>
    <property type="match status" value="1"/>
</dbReference>
<dbReference type="CDD" id="cd00093">
    <property type="entry name" value="HTH_XRE"/>
    <property type="match status" value="1"/>
</dbReference>
<dbReference type="KEGG" id="fcr:HYN56_09010"/>
<accession>A0A2S1YKF3</accession>
<evidence type="ECO:0000313" key="2">
    <source>
        <dbReference type="EMBL" id="AWK04368.1"/>
    </source>
</evidence>
<evidence type="ECO:0000313" key="3">
    <source>
        <dbReference type="Proteomes" id="UP000245250"/>
    </source>
</evidence>
<dbReference type="Gene3D" id="1.10.260.40">
    <property type="entry name" value="lambda repressor-like DNA-binding domains"/>
    <property type="match status" value="1"/>
</dbReference>
<dbReference type="SUPFAM" id="SSF47413">
    <property type="entry name" value="lambda repressor-like DNA-binding domains"/>
    <property type="match status" value="1"/>
</dbReference>
<dbReference type="PROSITE" id="PS50943">
    <property type="entry name" value="HTH_CROC1"/>
    <property type="match status" value="1"/>
</dbReference>
<dbReference type="EMBL" id="CP029255">
    <property type="protein sequence ID" value="AWK04368.1"/>
    <property type="molecule type" value="Genomic_DNA"/>
</dbReference>
<dbReference type="InterPro" id="IPR010982">
    <property type="entry name" value="Lambda_DNA-bd_dom_sf"/>
</dbReference>
<dbReference type="AlphaFoldDB" id="A0A2S1YKF3"/>
<evidence type="ECO:0000259" key="1">
    <source>
        <dbReference type="PROSITE" id="PS50943"/>
    </source>
</evidence>
<proteinExistence type="predicted"/>
<reference evidence="2 3" key="1">
    <citation type="submission" date="2018-05" db="EMBL/GenBank/DDBJ databases">
        <title>Genome sequencing of Flavobacterium sp. HYN0056.</title>
        <authorList>
            <person name="Yi H."/>
            <person name="Baek C."/>
        </authorList>
    </citation>
    <scope>NUCLEOTIDE SEQUENCE [LARGE SCALE GENOMIC DNA]</scope>
    <source>
        <strain evidence="2 3">HYN0056</strain>
    </source>
</reference>
<dbReference type="Proteomes" id="UP000245250">
    <property type="component" value="Chromosome"/>
</dbReference>
<feature type="domain" description="HTH cro/C1-type" evidence="1">
    <location>
        <begin position="22"/>
        <end position="76"/>
    </location>
</feature>
<dbReference type="Pfam" id="PF01381">
    <property type="entry name" value="HTH_3"/>
    <property type="match status" value="1"/>
</dbReference>
<dbReference type="InterPro" id="IPR001387">
    <property type="entry name" value="Cro/C1-type_HTH"/>
</dbReference>
<sequence length="146" mass="17113">MNNKCIIKKVLNLNHQTMEIKLRQIREERGISQEQMAQYLKISQPQYYRKEKGSSKILESEWDIISSILGVDKNEIQNKKLGTHTIKEDNTISCSQLLSASETLVFELKEHVKTLKEKIIFVKGQYELHLKDKEEIIILLKQSKKD</sequence>
<keyword evidence="3" id="KW-1185">Reference proteome</keyword>
<protein>
    <recommendedName>
        <fullName evidence="1">HTH cro/C1-type domain-containing protein</fullName>
    </recommendedName>
</protein>
<dbReference type="GO" id="GO:0003677">
    <property type="term" value="F:DNA binding"/>
    <property type="evidence" value="ECO:0007669"/>
    <property type="project" value="InterPro"/>
</dbReference>
<organism evidence="2 3">
    <name type="scientific">Flavobacterium crocinum</name>
    <dbReference type="NCBI Taxonomy" id="2183896"/>
    <lineage>
        <taxon>Bacteria</taxon>
        <taxon>Pseudomonadati</taxon>
        <taxon>Bacteroidota</taxon>
        <taxon>Flavobacteriia</taxon>
        <taxon>Flavobacteriales</taxon>
        <taxon>Flavobacteriaceae</taxon>
        <taxon>Flavobacterium</taxon>
    </lineage>
</organism>
<dbReference type="OrthoDB" id="1274166at2"/>
<name>A0A2S1YKF3_9FLAO</name>